<gene>
    <name evidence="5" type="ORF">LLUT_LOCUS27163</name>
</gene>
<dbReference type="GO" id="GO:0008615">
    <property type="term" value="P:pyridoxine biosynthetic process"/>
    <property type="evidence" value="ECO:0007669"/>
    <property type="project" value="TreeGrafter"/>
</dbReference>
<keyword evidence="2" id="KW-0663">Pyridoxal phosphate</keyword>
<keyword evidence="6" id="KW-1185">Reference proteome</keyword>
<dbReference type="PROSITE" id="PS51129">
    <property type="entry name" value="PDXS_SNZ_2"/>
    <property type="match status" value="1"/>
</dbReference>
<dbReference type="GO" id="GO:0016843">
    <property type="term" value="F:amine-lyase activity"/>
    <property type="evidence" value="ECO:0007669"/>
    <property type="project" value="TreeGrafter"/>
</dbReference>
<dbReference type="AlphaFoldDB" id="A0AAV1XWP0"/>
<dbReference type="PANTHER" id="PTHR31829">
    <property type="entry name" value="PYRIDOXAL 5'-PHOSPHATE SYNTHASE SUBUNIT SNZ1-RELATED"/>
    <property type="match status" value="1"/>
</dbReference>
<dbReference type="Proteomes" id="UP001497480">
    <property type="component" value="Unassembled WGS sequence"/>
</dbReference>
<dbReference type="InterPro" id="IPR001852">
    <property type="entry name" value="PdxS/SNZ"/>
</dbReference>
<dbReference type="PANTHER" id="PTHR31829:SF2">
    <property type="entry name" value="PYRIDOXAL 5'-PHOSPHATE SYNTHASE-LIKE SUBUNIT PDX1.2"/>
    <property type="match status" value="1"/>
</dbReference>
<dbReference type="GO" id="GO:0006520">
    <property type="term" value="P:amino acid metabolic process"/>
    <property type="evidence" value="ECO:0007669"/>
    <property type="project" value="TreeGrafter"/>
</dbReference>
<feature type="domain" description="PdxS/SNZ N-terminal" evidence="4">
    <location>
        <begin position="24"/>
        <end position="76"/>
    </location>
</feature>
<dbReference type="Gene3D" id="3.20.20.70">
    <property type="entry name" value="Aldolase class I"/>
    <property type="match status" value="2"/>
</dbReference>
<evidence type="ECO:0000256" key="2">
    <source>
        <dbReference type="ARBA" id="ARBA00022898"/>
    </source>
</evidence>
<proteinExistence type="inferred from homology"/>
<organism evidence="5 6">
    <name type="scientific">Lupinus luteus</name>
    <name type="common">European yellow lupine</name>
    <dbReference type="NCBI Taxonomy" id="3873"/>
    <lineage>
        <taxon>Eukaryota</taxon>
        <taxon>Viridiplantae</taxon>
        <taxon>Streptophyta</taxon>
        <taxon>Embryophyta</taxon>
        <taxon>Tracheophyta</taxon>
        <taxon>Spermatophyta</taxon>
        <taxon>Magnoliopsida</taxon>
        <taxon>eudicotyledons</taxon>
        <taxon>Gunneridae</taxon>
        <taxon>Pentapetalae</taxon>
        <taxon>rosids</taxon>
        <taxon>fabids</taxon>
        <taxon>Fabales</taxon>
        <taxon>Fabaceae</taxon>
        <taxon>Papilionoideae</taxon>
        <taxon>50 kb inversion clade</taxon>
        <taxon>genistoids sensu lato</taxon>
        <taxon>core genistoids</taxon>
        <taxon>Genisteae</taxon>
        <taxon>Lupinus</taxon>
    </lineage>
</organism>
<dbReference type="InterPro" id="IPR033755">
    <property type="entry name" value="PdxS/SNZ_N"/>
</dbReference>
<dbReference type="EMBL" id="CAXHTB010000019">
    <property type="protein sequence ID" value="CAL0326103.1"/>
    <property type="molecule type" value="Genomic_DNA"/>
</dbReference>
<protein>
    <recommendedName>
        <fullName evidence="4">PdxS/SNZ N-terminal domain-containing protein</fullName>
    </recommendedName>
</protein>
<feature type="domain" description="PdxS/SNZ N-terminal" evidence="4">
    <location>
        <begin position="80"/>
        <end position="162"/>
    </location>
</feature>
<dbReference type="SUPFAM" id="SSF51366">
    <property type="entry name" value="Ribulose-phoshate binding barrel"/>
    <property type="match status" value="1"/>
</dbReference>
<comment type="similarity">
    <text evidence="1 3">Belongs to the PdxS/SNZ family.</text>
</comment>
<evidence type="ECO:0000259" key="4">
    <source>
        <dbReference type="Pfam" id="PF01680"/>
    </source>
</evidence>
<dbReference type="InterPro" id="IPR011060">
    <property type="entry name" value="RibuloseP-bd_barrel"/>
</dbReference>
<dbReference type="InterPro" id="IPR013785">
    <property type="entry name" value="Aldolase_TIM"/>
</dbReference>
<comment type="caution">
    <text evidence="5">The sequence shown here is derived from an EMBL/GenBank/DDBJ whole genome shotgun (WGS) entry which is preliminary data.</text>
</comment>
<evidence type="ECO:0000256" key="1">
    <source>
        <dbReference type="ARBA" id="ARBA00007281"/>
    </source>
</evidence>
<name>A0AAV1XWP0_LUPLU</name>
<sequence length="166" mass="18359">MVEDGTVTLYNITHITNPNQKPFSFKVGLSQTLCEGTIFEVSNLQQAKIAEEAGARAIKVSHPITRHEGSGNIVARARVRKFVEALRRIREGASMIRTQGDLEGSGNIVETMKNVRSMMGDIRVLSSMDEDEVFAFSKKIEAPYDLVVQTKQLGRLHVVNFAVGVL</sequence>
<evidence type="ECO:0000256" key="3">
    <source>
        <dbReference type="PROSITE-ProRule" id="PRU00481"/>
    </source>
</evidence>
<evidence type="ECO:0000313" key="6">
    <source>
        <dbReference type="Proteomes" id="UP001497480"/>
    </source>
</evidence>
<dbReference type="GO" id="GO:0042823">
    <property type="term" value="P:pyridoxal phosphate biosynthetic process"/>
    <property type="evidence" value="ECO:0007669"/>
    <property type="project" value="InterPro"/>
</dbReference>
<reference evidence="5 6" key="1">
    <citation type="submission" date="2024-03" db="EMBL/GenBank/DDBJ databases">
        <authorList>
            <person name="Martinez-Hernandez J."/>
        </authorList>
    </citation>
    <scope>NUCLEOTIDE SEQUENCE [LARGE SCALE GENOMIC DNA]</scope>
</reference>
<evidence type="ECO:0000313" key="5">
    <source>
        <dbReference type="EMBL" id="CAL0326103.1"/>
    </source>
</evidence>
<accession>A0AAV1XWP0</accession>
<dbReference type="Pfam" id="PF01680">
    <property type="entry name" value="SOR_SNZ"/>
    <property type="match status" value="2"/>
</dbReference>